<evidence type="ECO:0000313" key="3">
    <source>
        <dbReference type="EMBL" id="SCG42709.1"/>
    </source>
</evidence>
<evidence type="ECO:0000256" key="1">
    <source>
        <dbReference type="SAM" id="MobiDB-lite"/>
    </source>
</evidence>
<dbReference type="Pfam" id="PF01047">
    <property type="entry name" value="MarR"/>
    <property type="match status" value="1"/>
</dbReference>
<proteinExistence type="predicted"/>
<protein>
    <submittedName>
        <fullName evidence="3">DNA-binding transcriptional regulator, MarR family</fullName>
    </submittedName>
</protein>
<dbReference type="InterPro" id="IPR039422">
    <property type="entry name" value="MarR/SlyA-like"/>
</dbReference>
<dbReference type="SUPFAM" id="SSF46785">
    <property type="entry name" value="Winged helix' DNA-binding domain"/>
    <property type="match status" value="1"/>
</dbReference>
<sequence length="189" mass="21064">MLQLDTDGSTGKADVATHGMYRPRDTRREWLVAEITAELRRYSSDAQHIGHAFAALHGLNATDLQALIAVMDAELVGQPITPGRLGEQLNLSSGSVTALIDRLERAGHIRRDRDTADRRKVFLHYADRGAELAMDFFRPLGRRTDEVMSGFTDDELAVVHRFMSAMSASMREHRDAVRSTRPAPARRPG</sequence>
<dbReference type="PRINTS" id="PR00598">
    <property type="entry name" value="HTHMARR"/>
</dbReference>
<evidence type="ECO:0000313" key="4">
    <source>
        <dbReference type="Proteomes" id="UP000198217"/>
    </source>
</evidence>
<dbReference type="GO" id="GO:0006950">
    <property type="term" value="P:response to stress"/>
    <property type="evidence" value="ECO:0007669"/>
    <property type="project" value="TreeGrafter"/>
</dbReference>
<dbReference type="GO" id="GO:0003700">
    <property type="term" value="F:DNA-binding transcription factor activity"/>
    <property type="evidence" value="ECO:0007669"/>
    <property type="project" value="InterPro"/>
</dbReference>
<name>A0A1C5H9L9_9ACTN</name>
<dbReference type="AlphaFoldDB" id="A0A1C5H9L9"/>
<dbReference type="PANTHER" id="PTHR33164">
    <property type="entry name" value="TRANSCRIPTIONAL REGULATOR, MARR FAMILY"/>
    <property type="match status" value="1"/>
</dbReference>
<dbReference type="EMBL" id="LT607750">
    <property type="protein sequence ID" value="SCG42709.1"/>
    <property type="molecule type" value="Genomic_DNA"/>
</dbReference>
<dbReference type="SMART" id="SM00347">
    <property type="entry name" value="HTH_MARR"/>
    <property type="match status" value="1"/>
</dbReference>
<dbReference type="PROSITE" id="PS50995">
    <property type="entry name" value="HTH_MARR_2"/>
    <property type="match status" value="1"/>
</dbReference>
<keyword evidence="4" id="KW-1185">Reference proteome</keyword>
<dbReference type="Proteomes" id="UP000198217">
    <property type="component" value="Chromosome I"/>
</dbReference>
<feature type="region of interest" description="Disordered" evidence="1">
    <location>
        <begin position="170"/>
        <end position="189"/>
    </location>
</feature>
<organism evidence="3 4">
    <name type="scientific">Micromonospora echinaurantiaca</name>
    <dbReference type="NCBI Taxonomy" id="47857"/>
    <lineage>
        <taxon>Bacteria</taxon>
        <taxon>Bacillati</taxon>
        <taxon>Actinomycetota</taxon>
        <taxon>Actinomycetes</taxon>
        <taxon>Micromonosporales</taxon>
        <taxon>Micromonosporaceae</taxon>
        <taxon>Micromonospora</taxon>
    </lineage>
</organism>
<dbReference type="InterPro" id="IPR036390">
    <property type="entry name" value="WH_DNA-bd_sf"/>
</dbReference>
<dbReference type="PANTHER" id="PTHR33164:SF106">
    <property type="entry name" value="TRANSCRIPTIONAL REGULATORY PROTEIN"/>
    <property type="match status" value="1"/>
</dbReference>
<dbReference type="Gene3D" id="1.10.10.10">
    <property type="entry name" value="Winged helix-like DNA-binding domain superfamily/Winged helix DNA-binding domain"/>
    <property type="match status" value="1"/>
</dbReference>
<feature type="domain" description="HTH marR-type" evidence="2">
    <location>
        <begin position="32"/>
        <end position="168"/>
    </location>
</feature>
<reference evidence="3 4" key="1">
    <citation type="submission" date="2016-06" db="EMBL/GenBank/DDBJ databases">
        <authorList>
            <person name="Kjaerup R.B."/>
            <person name="Dalgaard T.S."/>
            <person name="Juul-Madsen H.R."/>
        </authorList>
    </citation>
    <scope>NUCLEOTIDE SEQUENCE [LARGE SCALE GENOMIC DNA]</scope>
    <source>
        <strain evidence="3 4">DSM 43904</strain>
    </source>
</reference>
<evidence type="ECO:0000259" key="2">
    <source>
        <dbReference type="PROSITE" id="PS50995"/>
    </source>
</evidence>
<dbReference type="InterPro" id="IPR000835">
    <property type="entry name" value="HTH_MarR-typ"/>
</dbReference>
<keyword evidence="3" id="KW-0238">DNA-binding</keyword>
<accession>A0A1C5H9L9</accession>
<gene>
    <name evidence="3" type="ORF">GA0070609_1213</name>
</gene>
<dbReference type="GO" id="GO:0003677">
    <property type="term" value="F:DNA binding"/>
    <property type="evidence" value="ECO:0007669"/>
    <property type="project" value="UniProtKB-KW"/>
</dbReference>
<dbReference type="InterPro" id="IPR036388">
    <property type="entry name" value="WH-like_DNA-bd_sf"/>
</dbReference>